<dbReference type="PANTHER" id="PTHR33303">
    <property type="entry name" value="CYTOPLASMIC PROTEIN-RELATED"/>
    <property type="match status" value="1"/>
</dbReference>
<accession>A0A3E2BP92</accession>
<dbReference type="Pfam" id="PF13380">
    <property type="entry name" value="CoA_binding_2"/>
    <property type="match status" value="1"/>
</dbReference>
<gene>
    <name evidence="2" type="ORF">OP8BY_1193</name>
</gene>
<dbReference type="Proteomes" id="UP000257323">
    <property type="component" value="Unassembled WGS sequence"/>
</dbReference>
<name>A0A3E2BP92_9BACT</name>
<comment type="caution">
    <text evidence="2">The sequence shown here is derived from an EMBL/GenBank/DDBJ whole genome shotgun (WGS) entry which is preliminary data.</text>
</comment>
<feature type="domain" description="CoA-binding" evidence="1">
    <location>
        <begin position="11"/>
        <end position="103"/>
    </location>
</feature>
<sequence>MNGARNKINEFLNEKEIAVVGASRNPAKYGNIVFKKLKSAGYLVYPVNPRADLVDGQRAYPDLASLPETVRAAVVVVPPEISEKIAAQAVAAGFRYIWFQPGAESETAISLLEAAGISVIHGTCLLVRVSP</sequence>
<dbReference type="EMBL" id="QUAH01000002">
    <property type="protein sequence ID" value="RFT16580.1"/>
    <property type="molecule type" value="Genomic_DNA"/>
</dbReference>
<dbReference type="PANTHER" id="PTHR33303:SF2">
    <property type="entry name" value="COA-BINDING DOMAIN-CONTAINING PROTEIN"/>
    <property type="match status" value="1"/>
</dbReference>
<dbReference type="InterPro" id="IPR036291">
    <property type="entry name" value="NAD(P)-bd_dom_sf"/>
</dbReference>
<dbReference type="SMART" id="SM00881">
    <property type="entry name" value="CoA_binding"/>
    <property type="match status" value="1"/>
</dbReference>
<evidence type="ECO:0000259" key="1">
    <source>
        <dbReference type="SMART" id="SM00881"/>
    </source>
</evidence>
<dbReference type="AlphaFoldDB" id="A0A3E2BP92"/>
<protein>
    <submittedName>
        <fullName evidence="2">CoA-binding domain</fullName>
    </submittedName>
</protein>
<organism evidence="2 3">
    <name type="scientific">Candidatus Saccharicenans subterraneus</name>
    <dbReference type="NCBI Taxonomy" id="2508984"/>
    <lineage>
        <taxon>Bacteria</taxon>
        <taxon>Candidatus Aminicenantota</taxon>
        <taxon>Candidatus Aminicenantia</taxon>
        <taxon>Candidatus Aminicenantales</taxon>
        <taxon>Candidatus Saccharicenantaceae</taxon>
        <taxon>Candidatus Saccharicenans</taxon>
    </lineage>
</organism>
<evidence type="ECO:0000313" key="2">
    <source>
        <dbReference type="EMBL" id="RFT16580.1"/>
    </source>
</evidence>
<dbReference type="InterPro" id="IPR003781">
    <property type="entry name" value="CoA-bd"/>
</dbReference>
<proteinExistence type="predicted"/>
<dbReference type="SUPFAM" id="SSF51735">
    <property type="entry name" value="NAD(P)-binding Rossmann-fold domains"/>
    <property type="match status" value="1"/>
</dbReference>
<reference evidence="2 3" key="1">
    <citation type="submission" date="2018-08" db="EMBL/GenBank/DDBJ databases">
        <title>Genome analysis of the thermophilic bacterium of the candidate phylum Aminicenantes from deep subsurface aquifer revealed its physiology and ecological role.</title>
        <authorList>
            <person name="Kadnikov V.V."/>
            <person name="Mardanov A.V."/>
            <person name="Beletsky A.V."/>
            <person name="Karnachuk O.V."/>
            <person name="Ravin N.V."/>
        </authorList>
    </citation>
    <scope>NUCLEOTIDE SEQUENCE [LARGE SCALE GENOMIC DNA]</scope>
    <source>
        <strain evidence="2">BY38</strain>
    </source>
</reference>
<dbReference type="Gene3D" id="3.40.50.720">
    <property type="entry name" value="NAD(P)-binding Rossmann-like Domain"/>
    <property type="match status" value="1"/>
</dbReference>
<evidence type="ECO:0000313" key="3">
    <source>
        <dbReference type="Proteomes" id="UP000257323"/>
    </source>
</evidence>